<keyword evidence="12" id="KW-1185">Reference proteome</keyword>
<keyword evidence="6 9" id="KW-1133">Transmembrane helix</keyword>
<evidence type="ECO:0000313" key="12">
    <source>
        <dbReference type="Proteomes" id="UP000515960"/>
    </source>
</evidence>
<dbReference type="InterPro" id="IPR055348">
    <property type="entry name" value="DctQ"/>
</dbReference>
<name>A0A7G9B1T5_9FIRM</name>
<dbReference type="EMBL" id="CP060490">
    <property type="protein sequence ID" value="QNL43516.1"/>
    <property type="molecule type" value="Genomic_DNA"/>
</dbReference>
<dbReference type="PANTHER" id="PTHR35011:SF4">
    <property type="entry name" value="SLL1102 PROTEIN"/>
    <property type="match status" value="1"/>
</dbReference>
<dbReference type="AlphaFoldDB" id="A0A7G9B1T5"/>
<dbReference type="RefSeq" id="WP_187332107.1">
    <property type="nucleotide sequence ID" value="NZ_CP060490.1"/>
</dbReference>
<gene>
    <name evidence="11" type="ORF">H8790_08445</name>
</gene>
<dbReference type="Pfam" id="PF04290">
    <property type="entry name" value="DctQ"/>
    <property type="match status" value="1"/>
</dbReference>
<feature type="domain" description="Tripartite ATP-independent periplasmic transporters DctQ component" evidence="10">
    <location>
        <begin position="26"/>
        <end position="155"/>
    </location>
</feature>
<evidence type="ECO:0000256" key="7">
    <source>
        <dbReference type="ARBA" id="ARBA00023136"/>
    </source>
</evidence>
<keyword evidence="4" id="KW-0997">Cell inner membrane</keyword>
<feature type="transmembrane region" description="Helical" evidence="9">
    <location>
        <begin position="133"/>
        <end position="154"/>
    </location>
</feature>
<organism evidence="11 12">
    <name type="scientific">Oscillibacter hominis</name>
    <dbReference type="NCBI Taxonomy" id="2763056"/>
    <lineage>
        <taxon>Bacteria</taxon>
        <taxon>Bacillati</taxon>
        <taxon>Bacillota</taxon>
        <taxon>Clostridia</taxon>
        <taxon>Eubacteriales</taxon>
        <taxon>Oscillospiraceae</taxon>
        <taxon>Oscillibacter</taxon>
    </lineage>
</organism>
<evidence type="ECO:0000256" key="6">
    <source>
        <dbReference type="ARBA" id="ARBA00022989"/>
    </source>
</evidence>
<keyword evidence="5 9" id="KW-0812">Transmembrane</keyword>
<protein>
    <submittedName>
        <fullName evidence="11">TRAP transporter small permease</fullName>
    </submittedName>
</protein>
<dbReference type="InterPro" id="IPR007387">
    <property type="entry name" value="TRAP_DctQ"/>
</dbReference>
<evidence type="ECO:0000256" key="4">
    <source>
        <dbReference type="ARBA" id="ARBA00022519"/>
    </source>
</evidence>
<dbReference type="PANTHER" id="PTHR35011">
    <property type="entry name" value="2,3-DIKETO-L-GULONATE TRAP TRANSPORTER SMALL PERMEASE PROTEIN YIAM"/>
    <property type="match status" value="1"/>
</dbReference>
<evidence type="ECO:0000256" key="2">
    <source>
        <dbReference type="ARBA" id="ARBA00022448"/>
    </source>
</evidence>
<evidence type="ECO:0000256" key="8">
    <source>
        <dbReference type="ARBA" id="ARBA00038436"/>
    </source>
</evidence>
<comment type="subcellular location">
    <subcellularLocation>
        <location evidence="1">Cell inner membrane</location>
        <topology evidence="1">Multi-pass membrane protein</topology>
    </subcellularLocation>
</comment>
<feature type="transmembrane region" description="Helical" evidence="9">
    <location>
        <begin position="46"/>
        <end position="68"/>
    </location>
</feature>
<proteinExistence type="inferred from homology"/>
<keyword evidence="2" id="KW-0813">Transport</keyword>
<accession>A0A7G9B1T5</accession>
<keyword evidence="7 9" id="KW-0472">Membrane</keyword>
<evidence type="ECO:0000259" key="10">
    <source>
        <dbReference type="Pfam" id="PF04290"/>
    </source>
</evidence>
<evidence type="ECO:0000313" key="11">
    <source>
        <dbReference type="EMBL" id="QNL43516.1"/>
    </source>
</evidence>
<dbReference type="Proteomes" id="UP000515960">
    <property type="component" value="Chromosome"/>
</dbReference>
<evidence type="ECO:0000256" key="5">
    <source>
        <dbReference type="ARBA" id="ARBA00022692"/>
    </source>
</evidence>
<evidence type="ECO:0000256" key="9">
    <source>
        <dbReference type="SAM" id="Phobius"/>
    </source>
</evidence>
<dbReference type="KEGG" id="ohi:H8790_08445"/>
<dbReference type="GO" id="GO:0005886">
    <property type="term" value="C:plasma membrane"/>
    <property type="evidence" value="ECO:0007669"/>
    <property type="project" value="UniProtKB-SubCell"/>
</dbReference>
<evidence type="ECO:0000256" key="1">
    <source>
        <dbReference type="ARBA" id="ARBA00004429"/>
    </source>
</evidence>
<feature type="transmembrane region" description="Helical" evidence="9">
    <location>
        <begin position="89"/>
        <end position="113"/>
    </location>
</feature>
<sequence>MKKAVKVIDSISQIAGECTKWILCIMVFSLMFEVVARYIFNSPTIWVADICEQCVILIGAFGGAYAYLSDSFVRVDLLYEKFSLRTKALLDIITFLIFALFISMTTWQCIVSAQTAWEKHMVSSTVLRVPYYWSKTIVAAGCVLLMLQGLSVLFKNLYVLRYNEPYPANRKEGQ</sequence>
<feature type="transmembrane region" description="Helical" evidence="9">
    <location>
        <begin position="21"/>
        <end position="40"/>
    </location>
</feature>
<evidence type="ECO:0000256" key="3">
    <source>
        <dbReference type="ARBA" id="ARBA00022475"/>
    </source>
</evidence>
<comment type="similarity">
    <text evidence="8">Belongs to the TRAP transporter small permease family.</text>
</comment>
<keyword evidence="3" id="KW-1003">Cell membrane</keyword>
<reference evidence="11 12" key="1">
    <citation type="submission" date="2020-08" db="EMBL/GenBank/DDBJ databases">
        <authorList>
            <person name="Liu C."/>
            <person name="Sun Q."/>
        </authorList>
    </citation>
    <scope>NUCLEOTIDE SEQUENCE [LARGE SCALE GENOMIC DNA]</scope>
    <source>
        <strain evidence="11 12">NSJ-62</strain>
    </source>
</reference>